<keyword evidence="2" id="KW-1185">Reference proteome</keyword>
<dbReference type="EMBL" id="JACHWY010000002">
    <property type="protein sequence ID" value="MBB3047736.1"/>
    <property type="molecule type" value="Genomic_DNA"/>
</dbReference>
<dbReference type="Proteomes" id="UP000537130">
    <property type="component" value="Unassembled WGS sequence"/>
</dbReference>
<name>A0A7W4W5A4_9GAMM</name>
<reference evidence="1 2" key="1">
    <citation type="submission" date="2020-08" db="EMBL/GenBank/DDBJ databases">
        <title>Genomic Encyclopedia of Type Strains, Phase III (KMG-III): the genomes of soil and plant-associated and newly described type strains.</title>
        <authorList>
            <person name="Whitman W."/>
        </authorList>
    </citation>
    <scope>NUCLEOTIDE SEQUENCE [LARGE SCALE GENOMIC DNA]</scope>
    <source>
        <strain evidence="1 2">CECT 8654</strain>
    </source>
</reference>
<organism evidence="1 2">
    <name type="scientific">Litorivivens lipolytica</name>
    <dbReference type="NCBI Taxonomy" id="1524264"/>
    <lineage>
        <taxon>Bacteria</taxon>
        <taxon>Pseudomonadati</taxon>
        <taxon>Pseudomonadota</taxon>
        <taxon>Gammaproteobacteria</taxon>
        <taxon>Litorivivens</taxon>
    </lineage>
</organism>
<evidence type="ECO:0000313" key="2">
    <source>
        <dbReference type="Proteomes" id="UP000537130"/>
    </source>
</evidence>
<accession>A0A7W4W5A4</accession>
<evidence type="ECO:0000313" key="1">
    <source>
        <dbReference type="EMBL" id="MBB3047736.1"/>
    </source>
</evidence>
<comment type="caution">
    <text evidence="1">The sequence shown here is derived from an EMBL/GenBank/DDBJ whole genome shotgun (WGS) entry which is preliminary data.</text>
</comment>
<proteinExistence type="predicted"/>
<gene>
    <name evidence="1" type="ORF">FHR99_002002</name>
</gene>
<protein>
    <submittedName>
        <fullName evidence="1">Uncharacterized protein</fullName>
    </submittedName>
</protein>
<dbReference type="AlphaFoldDB" id="A0A7W4W5A4"/>
<sequence length="37" mass="4538">MNSIIERMRAEKVARRYEDEYKRKHPAATAKRLREYA</sequence>